<reference evidence="2 3" key="1">
    <citation type="journal article" date="2016" name="Nat. Commun.">
        <title>Thousands of microbial genomes shed light on interconnected biogeochemical processes in an aquifer system.</title>
        <authorList>
            <person name="Anantharaman K."/>
            <person name="Brown C.T."/>
            <person name="Hug L.A."/>
            <person name="Sharon I."/>
            <person name="Castelle C.J."/>
            <person name="Probst A.J."/>
            <person name="Thomas B.C."/>
            <person name="Singh A."/>
            <person name="Wilkins M.J."/>
            <person name="Karaoz U."/>
            <person name="Brodie E.L."/>
            <person name="Williams K.H."/>
            <person name="Hubbard S.S."/>
            <person name="Banfield J.F."/>
        </authorList>
    </citation>
    <scope>NUCLEOTIDE SEQUENCE [LARGE SCALE GENOMIC DNA]</scope>
</reference>
<comment type="caution">
    <text evidence="2">The sequence shown here is derived from an EMBL/GenBank/DDBJ whole genome shotgun (WGS) entry which is preliminary data.</text>
</comment>
<dbReference type="SUPFAM" id="SSF46955">
    <property type="entry name" value="Putative DNA-binding domain"/>
    <property type="match status" value="1"/>
</dbReference>
<evidence type="ECO:0000313" key="2">
    <source>
        <dbReference type="EMBL" id="OGC46849.1"/>
    </source>
</evidence>
<evidence type="ECO:0000313" key="3">
    <source>
        <dbReference type="Proteomes" id="UP000176444"/>
    </source>
</evidence>
<dbReference type="InterPro" id="IPR009061">
    <property type="entry name" value="DNA-bd_dom_put_sf"/>
</dbReference>
<sequence length="70" mass="8166">MAENKIRLARLLNINQVAKILGVVPTTLRRWDKSGKLKAIRIGNRRGVGERRYRREDIIELITRIEQNNA</sequence>
<dbReference type="EMBL" id="MEUX01000029">
    <property type="protein sequence ID" value="OGC46849.1"/>
    <property type="molecule type" value="Genomic_DNA"/>
</dbReference>
<protein>
    <recommendedName>
        <fullName evidence="1">Helix-turn-helix domain-containing protein</fullName>
    </recommendedName>
</protein>
<name>A0A1F4UPI7_UNCKA</name>
<organism evidence="2 3">
    <name type="scientific">candidate division WWE3 bacterium RIFCSPHIGHO2_01_FULL_35_17</name>
    <dbReference type="NCBI Taxonomy" id="1802614"/>
    <lineage>
        <taxon>Bacteria</taxon>
        <taxon>Katanobacteria</taxon>
    </lineage>
</organism>
<dbReference type="CDD" id="cd04762">
    <property type="entry name" value="HTH_MerR-trunc"/>
    <property type="match status" value="1"/>
</dbReference>
<dbReference type="Proteomes" id="UP000176444">
    <property type="component" value="Unassembled WGS sequence"/>
</dbReference>
<evidence type="ECO:0000259" key="1">
    <source>
        <dbReference type="Pfam" id="PF12728"/>
    </source>
</evidence>
<proteinExistence type="predicted"/>
<dbReference type="Pfam" id="PF12728">
    <property type="entry name" value="HTH_17"/>
    <property type="match status" value="1"/>
</dbReference>
<gene>
    <name evidence="2" type="ORF">A2713_01385</name>
</gene>
<accession>A0A1F4UPI7</accession>
<dbReference type="Gene3D" id="1.10.1660.10">
    <property type="match status" value="1"/>
</dbReference>
<dbReference type="AlphaFoldDB" id="A0A1F4UPI7"/>
<dbReference type="InterPro" id="IPR041657">
    <property type="entry name" value="HTH_17"/>
</dbReference>
<feature type="domain" description="Helix-turn-helix" evidence="1">
    <location>
        <begin position="11"/>
        <end position="64"/>
    </location>
</feature>